<evidence type="ECO:0000313" key="2">
    <source>
        <dbReference type="Proteomes" id="UP000593578"/>
    </source>
</evidence>
<feature type="non-terminal residue" evidence="1">
    <location>
        <position position="1"/>
    </location>
</feature>
<gene>
    <name evidence="1" type="ORF">Gorai_006201</name>
</gene>
<organism evidence="1 2">
    <name type="scientific">Gossypium raimondii</name>
    <name type="common">Peruvian cotton</name>
    <name type="synonym">Gossypium klotzschianum subsp. raimondii</name>
    <dbReference type="NCBI Taxonomy" id="29730"/>
    <lineage>
        <taxon>Eukaryota</taxon>
        <taxon>Viridiplantae</taxon>
        <taxon>Streptophyta</taxon>
        <taxon>Embryophyta</taxon>
        <taxon>Tracheophyta</taxon>
        <taxon>Spermatophyta</taxon>
        <taxon>Magnoliopsida</taxon>
        <taxon>eudicotyledons</taxon>
        <taxon>Gunneridae</taxon>
        <taxon>Pentapetalae</taxon>
        <taxon>rosids</taxon>
        <taxon>malvids</taxon>
        <taxon>Malvales</taxon>
        <taxon>Malvaceae</taxon>
        <taxon>Malvoideae</taxon>
        <taxon>Gossypium</taxon>
    </lineage>
</organism>
<comment type="caution">
    <text evidence="1">The sequence shown here is derived from an EMBL/GenBank/DDBJ whole genome shotgun (WGS) entry which is preliminary data.</text>
</comment>
<proteinExistence type="predicted"/>
<dbReference type="AlphaFoldDB" id="A0A7J8QFW2"/>
<dbReference type="EMBL" id="JABEZZ010000011">
    <property type="protein sequence ID" value="MBA0600002.1"/>
    <property type="molecule type" value="Genomic_DNA"/>
</dbReference>
<protein>
    <submittedName>
        <fullName evidence="1">Uncharacterized protein</fullName>
    </submittedName>
</protein>
<sequence>VVVSKPLFLTPLRNELLQLRFAQIDKFVWRGDNTGEYLVKSGYKWLMAKGKGGDGEEIVATDQYIDLKAFCTKLWKLNVARAEESIKHLFRECPVMSKFCEIWRCCFPHPTMKTIGSDGTYPYENVADSTEAEVTACRSAVVLAKELVFQKVLVIPRQGNRTTYIIAEKGMRFNELWVWVEEAP</sequence>
<evidence type="ECO:0000313" key="1">
    <source>
        <dbReference type="EMBL" id="MBA0600002.1"/>
    </source>
</evidence>
<reference evidence="1 2" key="1">
    <citation type="journal article" date="2019" name="Genome Biol. Evol.">
        <title>Insights into the evolution of the New World diploid cottons (Gossypium, subgenus Houzingenia) based on genome sequencing.</title>
        <authorList>
            <person name="Grover C.E."/>
            <person name="Arick M.A. 2nd"/>
            <person name="Thrash A."/>
            <person name="Conover J.L."/>
            <person name="Sanders W.S."/>
            <person name="Peterson D.G."/>
            <person name="Frelichowski J.E."/>
            <person name="Scheffler J.A."/>
            <person name="Scheffler B.E."/>
            <person name="Wendel J.F."/>
        </authorList>
    </citation>
    <scope>NUCLEOTIDE SEQUENCE [LARGE SCALE GENOMIC DNA]</scope>
    <source>
        <strain evidence="1">8</strain>
        <tissue evidence="1">Leaf</tissue>
    </source>
</reference>
<accession>A0A7J8QFW2</accession>
<name>A0A7J8QFW2_GOSRA</name>
<dbReference type="Proteomes" id="UP000593578">
    <property type="component" value="Unassembled WGS sequence"/>
</dbReference>
<feature type="non-terminal residue" evidence="1">
    <location>
        <position position="184"/>
    </location>
</feature>